<evidence type="ECO:0000256" key="1">
    <source>
        <dbReference type="ARBA" id="ARBA00010359"/>
    </source>
</evidence>
<dbReference type="GO" id="GO:0001731">
    <property type="term" value="P:formation of translation preinitiation complex"/>
    <property type="evidence" value="ECO:0007669"/>
    <property type="project" value="InterPro"/>
</dbReference>
<dbReference type="Gene3D" id="3.30.780.10">
    <property type="entry name" value="SUI1-like domain"/>
    <property type="match status" value="1"/>
</dbReference>
<evidence type="ECO:0000256" key="2">
    <source>
        <dbReference type="ARBA" id="ARBA00022490"/>
    </source>
</evidence>
<keyword evidence="2" id="KW-0963">Cytoplasm</keyword>
<evidence type="ECO:0000256" key="3">
    <source>
        <dbReference type="SAM" id="MobiDB-lite"/>
    </source>
</evidence>
<feature type="domain" description="SUI1" evidence="4">
    <location>
        <begin position="465"/>
        <end position="538"/>
    </location>
</feature>
<dbReference type="Pfam" id="PF17832">
    <property type="entry name" value="Pre-PUA"/>
    <property type="match status" value="1"/>
</dbReference>
<dbReference type="Gene3D" id="1.10.245.10">
    <property type="entry name" value="SWIB/MDM2 domain"/>
    <property type="match status" value="1"/>
</dbReference>
<dbReference type="Pfam" id="PF01253">
    <property type="entry name" value="SUI1"/>
    <property type="match status" value="1"/>
</dbReference>
<evidence type="ECO:0000259" key="5">
    <source>
        <dbReference type="PROSITE" id="PS51925"/>
    </source>
</evidence>
<dbReference type="InterPro" id="IPR036885">
    <property type="entry name" value="SWIB_MDM2_dom_sf"/>
</dbReference>
<evidence type="ECO:0000313" key="6">
    <source>
        <dbReference type="EMBL" id="KZT54753.1"/>
    </source>
</evidence>
<comment type="similarity">
    <text evidence="1">Belongs to the eIF2D family.</text>
</comment>
<dbReference type="InterPro" id="IPR048248">
    <property type="entry name" value="PUA_eIF2d-like"/>
</dbReference>
<reference evidence="6 7" key="1">
    <citation type="journal article" date="2016" name="Mol. Biol. Evol.">
        <title>Comparative Genomics of Early-Diverging Mushroom-Forming Fungi Provides Insights into the Origins of Lignocellulose Decay Capabilities.</title>
        <authorList>
            <person name="Nagy L.G."/>
            <person name="Riley R."/>
            <person name="Tritt A."/>
            <person name="Adam C."/>
            <person name="Daum C."/>
            <person name="Floudas D."/>
            <person name="Sun H."/>
            <person name="Yadav J.S."/>
            <person name="Pangilinan J."/>
            <person name="Larsson K.H."/>
            <person name="Matsuura K."/>
            <person name="Barry K."/>
            <person name="Labutti K."/>
            <person name="Kuo R."/>
            <person name="Ohm R.A."/>
            <person name="Bhattacharya S.S."/>
            <person name="Shirouzu T."/>
            <person name="Yoshinaga Y."/>
            <person name="Martin F.M."/>
            <person name="Grigoriev I.V."/>
            <person name="Hibbett D.S."/>
        </authorList>
    </citation>
    <scope>NUCLEOTIDE SEQUENCE [LARGE SCALE GENOMIC DNA]</scope>
    <source>
        <strain evidence="6 7">HHB12733</strain>
    </source>
</reference>
<dbReference type="Pfam" id="PF26292">
    <property type="entry name" value="PUA_elF2D"/>
    <property type="match status" value="1"/>
</dbReference>
<feature type="domain" description="DM2" evidence="5">
    <location>
        <begin position="358"/>
        <end position="440"/>
    </location>
</feature>
<evidence type="ECO:0008006" key="8">
    <source>
        <dbReference type="Google" id="ProtNLM"/>
    </source>
</evidence>
<dbReference type="InterPro" id="IPR041366">
    <property type="entry name" value="Pre-PUA"/>
</dbReference>
<dbReference type="InterPro" id="IPR039759">
    <property type="entry name" value="eIF2D_SUI1"/>
</dbReference>
<proteinExistence type="inferred from homology"/>
<dbReference type="NCBIfam" id="TIGR00451">
    <property type="entry name" value="unchar_dom_2"/>
    <property type="match status" value="1"/>
</dbReference>
<dbReference type="PANTHER" id="PTHR12217">
    <property type="entry name" value="EUKARYOTIC TRANSLATION INITIATION FACTOR 2D"/>
    <property type="match status" value="1"/>
</dbReference>
<dbReference type="CDD" id="cd11610">
    <property type="entry name" value="eIF2D_N"/>
    <property type="match status" value="1"/>
</dbReference>
<organism evidence="6 7">
    <name type="scientific">Calocera cornea HHB12733</name>
    <dbReference type="NCBI Taxonomy" id="1353952"/>
    <lineage>
        <taxon>Eukaryota</taxon>
        <taxon>Fungi</taxon>
        <taxon>Dikarya</taxon>
        <taxon>Basidiomycota</taxon>
        <taxon>Agaricomycotina</taxon>
        <taxon>Dacrymycetes</taxon>
        <taxon>Dacrymycetales</taxon>
        <taxon>Dacrymycetaceae</taxon>
        <taxon>Calocera</taxon>
    </lineage>
</organism>
<feature type="compositionally biased region" description="Polar residues" evidence="3">
    <location>
        <begin position="200"/>
        <end position="210"/>
    </location>
</feature>
<dbReference type="PROSITE" id="PS50890">
    <property type="entry name" value="PUA"/>
    <property type="match status" value="1"/>
</dbReference>
<protein>
    <recommendedName>
        <fullName evidence="8">Eukaryotic translation initiation factor SUI1 family protein</fullName>
    </recommendedName>
</protein>
<dbReference type="SUPFAM" id="SSF88697">
    <property type="entry name" value="PUA domain-like"/>
    <property type="match status" value="1"/>
</dbReference>
<gene>
    <name evidence="6" type="ORF">CALCODRAFT_438092</name>
</gene>
<dbReference type="Gene3D" id="3.10.400.20">
    <property type="match status" value="1"/>
</dbReference>
<dbReference type="InterPro" id="IPR001950">
    <property type="entry name" value="SUI1"/>
</dbReference>
<evidence type="ECO:0000259" key="4">
    <source>
        <dbReference type="PROSITE" id="PS50296"/>
    </source>
</evidence>
<evidence type="ECO:0000313" key="7">
    <source>
        <dbReference type="Proteomes" id="UP000076842"/>
    </source>
</evidence>
<dbReference type="OrthoDB" id="199771at2759"/>
<dbReference type="AlphaFoldDB" id="A0A165EFD1"/>
<dbReference type="PANTHER" id="PTHR12217:SF4">
    <property type="entry name" value="EUKARYOTIC TRANSLATION INITIATION FACTOR 2D"/>
    <property type="match status" value="1"/>
</dbReference>
<dbReference type="SUPFAM" id="SSF47592">
    <property type="entry name" value="SWIB/MDM2 domain"/>
    <property type="match status" value="1"/>
</dbReference>
<accession>A0A165EFD1</accession>
<feature type="region of interest" description="Disordered" evidence="3">
    <location>
        <begin position="182"/>
        <end position="224"/>
    </location>
</feature>
<dbReference type="GO" id="GO:0003743">
    <property type="term" value="F:translation initiation factor activity"/>
    <property type="evidence" value="ECO:0007669"/>
    <property type="project" value="InterPro"/>
</dbReference>
<dbReference type="STRING" id="1353952.A0A165EFD1"/>
<dbReference type="PROSITE" id="PS51925">
    <property type="entry name" value="SWIB_MDM2"/>
    <property type="match status" value="1"/>
</dbReference>
<sequence length="553" mass="60377">MFKKSPAELKTSSALRNSDRRKLAGEVAATFKLTSEECDTLVPDGLQARKFKSSGGEPGTIYQSPDGEPLWFAAGKQSSALVPTVYTLWRQPRMVPRLHTPSFVVEKLSEGADLMIPGVLETEEDLQGVNKGDLVAISIIGSDVPLAIGTLAVPPSSLGRGMKGKAALILHVYEDHLWEMGSKSDPPASVSEPSARSDELTSQLASTSVAGNRAVNEADDSNAPTADDDILRTALIHAIATTLSKLPTSSFPILGTNLYAVHILPARPSYAPADADIKHSSYKKLAKFLKTVEKDGLIKTKDVKGETWLTAVNASHPDVAQHKGYKTIADAEKKDAKKKEQDKKQAEKTRKDGIAIMELYKPHGASTALFDAIKQSTDELYSVVEVRTLLLDYVKEHSLVHPREQGFIVLDEVLQEVLLKKGEDIEFMRRDDALERLKSKMQAWYSIPLKEGDPPLVRKGQLAPISAVAKTRQGRRVITLVTHFEPYGIEADDLAEALRRACASATSVTPLPGKNAGSEVLVQGNQLKIVSDLLMDRGIPKRWIHTEDMTGKK</sequence>
<dbReference type="FunFam" id="3.30.780.10:FF:000008">
    <property type="entry name" value="eukaryotic translation initiation factor 2D"/>
    <property type="match status" value="1"/>
</dbReference>
<dbReference type="SUPFAM" id="SSF55159">
    <property type="entry name" value="eIF1-like"/>
    <property type="match status" value="1"/>
</dbReference>
<dbReference type="Pfam" id="PF26291">
    <property type="entry name" value="SWIB_eIF2D"/>
    <property type="match status" value="1"/>
</dbReference>
<dbReference type="CDD" id="cd11608">
    <property type="entry name" value="eIF2D_C"/>
    <property type="match status" value="1"/>
</dbReference>
<dbReference type="InterPro" id="IPR004521">
    <property type="entry name" value="Uncharacterised_CHP00451"/>
</dbReference>
<dbReference type="InterPro" id="IPR036877">
    <property type="entry name" value="SUI1_dom_sf"/>
</dbReference>
<dbReference type="PROSITE" id="PS50296">
    <property type="entry name" value="SUI1"/>
    <property type="match status" value="1"/>
</dbReference>
<dbReference type="CDD" id="cd21156">
    <property type="entry name" value="PUA_eIF2d-like"/>
    <property type="match status" value="1"/>
</dbReference>
<dbReference type="InterPro" id="IPR058886">
    <property type="entry name" value="SWIB_eIF2D"/>
</dbReference>
<name>A0A165EFD1_9BASI</name>
<dbReference type="Proteomes" id="UP000076842">
    <property type="component" value="Unassembled WGS sequence"/>
</dbReference>
<dbReference type="InterPro" id="IPR057429">
    <property type="entry name" value="WH_eIF2D"/>
</dbReference>
<dbReference type="InterPro" id="IPR003121">
    <property type="entry name" value="SWIB_MDM2_domain"/>
</dbReference>
<keyword evidence="7" id="KW-1185">Reference proteome</keyword>
<dbReference type="InParanoid" id="A0A165EFD1"/>
<dbReference type="EMBL" id="KV424008">
    <property type="protein sequence ID" value="KZT54753.1"/>
    <property type="molecule type" value="Genomic_DNA"/>
</dbReference>
<dbReference type="InterPro" id="IPR039757">
    <property type="entry name" value="EIF2D"/>
</dbReference>
<dbReference type="GO" id="GO:0003723">
    <property type="term" value="F:RNA binding"/>
    <property type="evidence" value="ECO:0007669"/>
    <property type="project" value="InterPro"/>
</dbReference>
<dbReference type="InterPro" id="IPR048247">
    <property type="entry name" value="eIF2D_N"/>
</dbReference>
<dbReference type="Pfam" id="PF25304">
    <property type="entry name" value="WHD_eIF2D"/>
    <property type="match status" value="1"/>
</dbReference>
<dbReference type="InterPro" id="IPR015947">
    <property type="entry name" value="PUA-like_sf"/>
</dbReference>